<evidence type="ECO:0000313" key="2">
    <source>
        <dbReference type="EMBL" id="CAA2633874.1"/>
    </source>
</evidence>
<gene>
    <name evidence="2" type="ORF">SI7747_17019351</name>
</gene>
<dbReference type="Proteomes" id="UP001189122">
    <property type="component" value="Unassembled WGS sequence"/>
</dbReference>
<keyword evidence="3" id="KW-1185">Reference proteome</keyword>
<name>A0A7I8JT41_SPIIN</name>
<proteinExistence type="predicted"/>
<dbReference type="AlphaFoldDB" id="A0A7I8JT41"/>
<organism evidence="2">
    <name type="scientific">Spirodela intermedia</name>
    <name type="common">Intermediate duckweed</name>
    <dbReference type="NCBI Taxonomy" id="51605"/>
    <lineage>
        <taxon>Eukaryota</taxon>
        <taxon>Viridiplantae</taxon>
        <taxon>Streptophyta</taxon>
        <taxon>Embryophyta</taxon>
        <taxon>Tracheophyta</taxon>
        <taxon>Spermatophyta</taxon>
        <taxon>Magnoliopsida</taxon>
        <taxon>Liliopsida</taxon>
        <taxon>Araceae</taxon>
        <taxon>Lemnoideae</taxon>
        <taxon>Spirodela</taxon>
    </lineage>
</organism>
<dbReference type="PANTHER" id="PTHR47877:SF3">
    <property type="entry name" value="LATE EMBRYOGENESIS ABUNDANT DOMAIN-CONTAINING PROTEIN _ LEA DOMAIN-CONTAINING PROTEIN"/>
    <property type="match status" value="1"/>
</dbReference>
<protein>
    <submittedName>
        <fullName evidence="2">Uncharacterized protein</fullName>
    </submittedName>
</protein>
<accession>A0A7I8JT41</accession>
<evidence type="ECO:0000313" key="3">
    <source>
        <dbReference type="Proteomes" id="UP001189122"/>
    </source>
</evidence>
<dbReference type="EMBL" id="LR743604">
    <property type="protein sequence ID" value="CAA2633874.1"/>
    <property type="molecule type" value="Genomic_DNA"/>
</dbReference>
<dbReference type="GO" id="GO:0005829">
    <property type="term" value="C:cytosol"/>
    <property type="evidence" value="ECO:0007669"/>
    <property type="project" value="TreeGrafter"/>
</dbReference>
<dbReference type="PANTHER" id="PTHR47877">
    <property type="entry name" value="LATE EMBRYOGENESIS ABUNDANT DOMAIN-CONTAINING PROTEIN / LEA DOMAIN-CONTAINING PROTEIN"/>
    <property type="match status" value="1"/>
</dbReference>
<dbReference type="GO" id="GO:0009631">
    <property type="term" value="P:cold acclimation"/>
    <property type="evidence" value="ECO:0007669"/>
    <property type="project" value="TreeGrafter"/>
</dbReference>
<feature type="region of interest" description="Disordered" evidence="1">
    <location>
        <begin position="51"/>
        <end position="86"/>
    </location>
</feature>
<dbReference type="EMBL" id="CACRZD030000017">
    <property type="protein sequence ID" value="CAA6672935.1"/>
    <property type="molecule type" value="Genomic_DNA"/>
</dbReference>
<evidence type="ECO:0000256" key="1">
    <source>
        <dbReference type="SAM" id="MobiDB-lite"/>
    </source>
</evidence>
<reference evidence="2 3" key="1">
    <citation type="submission" date="2019-12" db="EMBL/GenBank/DDBJ databases">
        <authorList>
            <person name="Scholz U."/>
            <person name="Mascher M."/>
            <person name="Fiebig A."/>
        </authorList>
    </citation>
    <scope>NUCLEOTIDE SEQUENCE</scope>
</reference>
<sequence length="86" mass="9631">MASLQRSDEQAAVEKEEEKEMPLEEIGEYRALAQQNSIEAIRAAEERYAKARESTASALKETDSTPTPPYRSIARRVLMDDSQGSL</sequence>
<feature type="region of interest" description="Disordered" evidence="1">
    <location>
        <begin position="1"/>
        <end position="22"/>
    </location>
</feature>